<dbReference type="InterPro" id="IPR004232">
    <property type="entry name" value="CN_Hdrtase_a/SCN_Hdrlase_g"/>
</dbReference>
<protein>
    <submittedName>
        <fullName evidence="3">Nitrile hydratase</fullName>
    </submittedName>
</protein>
<evidence type="ECO:0000259" key="2">
    <source>
        <dbReference type="Pfam" id="PF02979"/>
    </source>
</evidence>
<evidence type="ECO:0000313" key="3">
    <source>
        <dbReference type="EMBL" id="SCX54371.1"/>
    </source>
</evidence>
<evidence type="ECO:0000313" key="4">
    <source>
        <dbReference type="Proteomes" id="UP000198981"/>
    </source>
</evidence>
<dbReference type="RefSeq" id="WP_092805830.1">
    <property type="nucleotide sequence ID" value="NZ_FMUH01000005.1"/>
</dbReference>
<dbReference type="InterPro" id="IPR036648">
    <property type="entry name" value="CN_Hdrase_a/SCN_Hdrase_g_sf"/>
</dbReference>
<keyword evidence="1" id="KW-0479">Metal-binding</keyword>
<dbReference type="OrthoDB" id="528553at2"/>
<dbReference type="Proteomes" id="UP000198981">
    <property type="component" value="Unassembled WGS sequence"/>
</dbReference>
<dbReference type="GO" id="GO:0046914">
    <property type="term" value="F:transition metal ion binding"/>
    <property type="evidence" value="ECO:0007669"/>
    <property type="project" value="InterPro"/>
</dbReference>
<organism evidence="3 4">
    <name type="scientific">Klenkia marina</name>
    <dbReference type="NCBI Taxonomy" id="1960309"/>
    <lineage>
        <taxon>Bacteria</taxon>
        <taxon>Bacillati</taxon>
        <taxon>Actinomycetota</taxon>
        <taxon>Actinomycetes</taxon>
        <taxon>Geodermatophilales</taxon>
        <taxon>Geodermatophilaceae</taxon>
        <taxon>Klenkia</taxon>
    </lineage>
</organism>
<gene>
    <name evidence="3" type="ORF">SAMN03159343_3065</name>
</gene>
<sequence length="196" mass="21089">MSGEHHSSDISARVRRVEALLEERGLLGPGEIDQRIDEFAAGGTPANGARVVARAWVDPGFRARLLDDANAVLPEVGLSMAGGLQEQRLKVVANTDDVHNVLVCTLCSCYPIALLGPSPSWYKSEAYRSRVVRDPRSVLAEFGVTVPPDTGIAVWDASAESRYMVLPRRPAGTDDLDEAELTALVTRRGLIGTALV</sequence>
<dbReference type="AlphaFoldDB" id="A0A1G4YLL4"/>
<dbReference type="Gene3D" id="3.90.330.10">
    <property type="entry name" value="Nitrile hydratase alpha /Thiocyanate hydrolase gamma"/>
    <property type="match status" value="1"/>
</dbReference>
<reference evidence="4" key="1">
    <citation type="submission" date="2016-10" db="EMBL/GenBank/DDBJ databases">
        <authorList>
            <person name="Varghese N."/>
            <person name="Submissions S."/>
        </authorList>
    </citation>
    <scope>NUCLEOTIDE SEQUENCE [LARGE SCALE GENOMIC DNA]</scope>
    <source>
        <strain evidence="4">DSM 45722</strain>
    </source>
</reference>
<keyword evidence="4" id="KW-1185">Reference proteome</keyword>
<dbReference type="SUPFAM" id="SSF56209">
    <property type="entry name" value="Nitrile hydratase alpha chain"/>
    <property type="match status" value="1"/>
</dbReference>
<name>A0A1G4YLL4_9ACTN</name>
<accession>A0A1G4YLL4</accession>
<dbReference type="Pfam" id="PF02979">
    <property type="entry name" value="NHase_alpha"/>
    <property type="match status" value="1"/>
</dbReference>
<dbReference type="EMBL" id="FMUH01000005">
    <property type="protein sequence ID" value="SCX54371.1"/>
    <property type="molecule type" value="Genomic_DNA"/>
</dbReference>
<dbReference type="STRING" id="1960309.SAMN03159343_3065"/>
<feature type="domain" description="Nitrile hydratase alpha/Thiocyanate hydrolase gamma" evidence="2">
    <location>
        <begin position="9"/>
        <end position="194"/>
    </location>
</feature>
<proteinExistence type="predicted"/>
<evidence type="ECO:0000256" key="1">
    <source>
        <dbReference type="ARBA" id="ARBA00022723"/>
    </source>
</evidence>
<dbReference type="GO" id="GO:0003824">
    <property type="term" value="F:catalytic activity"/>
    <property type="evidence" value="ECO:0007669"/>
    <property type="project" value="InterPro"/>
</dbReference>